<keyword evidence="4 5" id="KW-0539">Nucleus</keyword>
<feature type="domain" description="Nrap protein" evidence="10">
    <location>
        <begin position="635"/>
        <end position="830"/>
    </location>
</feature>
<evidence type="ECO:0000256" key="5">
    <source>
        <dbReference type="RuleBase" id="RU364032"/>
    </source>
</evidence>
<gene>
    <name evidence="13" type="ORF">Z519_11997</name>
</gene>
<dbReference type="InterPro" id="IPR035371">
    <property type="entry name" value="Nrap_D6"/>
</dbReference>
<evidence type="ECO:0000256" key="3">
    <source>
        <dbReference type="ARBA" id="ARBA00022884"/>
    </source>
</evidence>
<dbReference type="PANTHER" id="PTHR17972">
    <property type="entry name" value="NUCLEOLAR RNA-ASSOCIATED PROTEIN"/>
    <property type="match status" value="1"/>
</dbReference>
<dbReference type="RefSeq" id="XP_016614030.1">
    <property type="nucleotide sequence ID" value="XM_016769705.1"/>
</dbReference>
<comment type="subcellular location">
    <subcellularLocation>
        <location evidence="1 5">Nucleus</location>
        <location evidence="1 5">Nucleolus</location>
    </subcellularLocation>
</comment>
<dbReference type="InterPro" id="IPR035368">
    <property type="entry name" value="Nrap_D3"/>
</dbReference>
<dbReference type="OrthoDB" id="10251401at2759"/>
<dbReference type="InterPro" id="IPR035367">
    <property type="entry name" value="Nrap_D2"/>
</dbReference>
<dbReference type="Pfam" id="PF17407">
    <property type="entry name" value="Nrap_D6"/>
    <property type="match status" value="1"/>
</dbReference>
<dbReference type="InterPro" id="IPR005554">
    <property type="entry name" value="NOL6/Upt22"/>
</dbReference>
<evidence type="ECO:0000256" key="6">
    <source>
        <dbReference type="SAM" id="MobiDB-lite"/>
    </source>
</evidence>
<dbReference type="InterPro" id="IPR035369">
    <property type="entry name" value="Nrap_D4"/>
</dbReference>
<dbReference type="GO" id="GO:0034456">
    <property type="term" value="C:UTP-C complex"/>
    <property type="evidence" value="ECO:0007669"/>
    <property type="project" value="TreeGrafter"/>
</dbReference>
<keyword evidence="5" id="KW-0690">Ribosome biogenesis</keyword>
<dbReference type="Pfam" id="PF17404">
    <property type="entry name" value="Nrap_D3"/>
    <property type="match status" value="1"/>
</dbReference>
<dbReference type="Pfam" id="PF17406">
    <property type="entry name" value="Nrap_D5"/>
    <property type="match status" value="1"/>
</dbReference>
<evidence type="ECO:0000259" key="10">
    <source>
        <dbReference type="Pfam" id="PF17405"/>
    </source>
</evidence>
<dbReference type="InterPro" id="IPR035082">
    <property type="entry name" value="Nrap_D1"/>
</dbReference>
<feature type="domain" description="Nrap protein" evidence="9">
    <location>
        <begin position="470"/>
        <end position="612"/>
    </location>
</feature>
<keyword evidence="5" id="KW-0698">rRNA processing</keyword>
<dbReference type="GO" id="GO:0006409">
    <property type="term" value="P:tRNA export from nucleus"/>
    <property type="evidence" value="ECO:0007669"/>
    <property type="project" value="TreeGrafter"/>
</dbReference>
<proteinExistence type="inferred from homology"/>
<dbReference type="GO" id="GO:0032545">
    <property type="term" value="C:CURI complex"/>
    <property type="evidence" value="ECO:0007669"/>
    <property type="project" value="TreeGrafter"/>
</dbReference>
<sequence>MSIENTSDERYSAKRRKLSHDSQADDVDLSEASSSLGGGDNVPDNLQKSRLASRGPLQNRDSKSSQTSALKSTVLPTGGINKSAILGLQVTDLNAQLTPNYDKLRPRWIAISNKLVSLIRDIPEISPVNATDAVGLLLKQGIKVPFPEPRPSKDTNYKFGFVAPKQVLVGGALPWGLSLKDENAIEVTAIMPDGVLQEKDYLNNRACYKAAFYLACIASAIKNSEGGDFSISFTHKHNVDLLPVIDLVAKDANLLKFKFQVAVGFPNQSIPIAKTLPAKNCLRQETLASKEESDQSTPFYNSAIRYAASFLAFDHLVRSARSPSFDEACRIGQLWLRQRGFSSSVRLGGFGFLEWTLACALLTRGGGHRGHPLFSKQYSSVQIFKAMLQILGGRDLQEPMLLNSAKFDLPRSEVPVLYDGETGVNILYKMSPWSYQSLRHHAQVSLAAVNSRNQNGFDATFILNVAIPLLQYDEIYSVKISAGLLSTPADERQFLQKMHRVLMKGLGDRITLIDFQMPKESGWSVNKDPSHRKEDYELRIALLTNPETVGRLVDRGPSADEQEEATEFREFWGEKAELRRFKDGSISESLVWAAGRPVTFQIITHIAALHFKLPPSSVETRARDVESTVLGEGSSASGFTPKDAFRVINSTFQTLTSSLHNLEGLPLPIRSVSPADPVLRSSSTLHPLLPSTSSPINITIQFDSSTRWPDSLPAIQHTKIAFLLKLSELLNSNDPNLTTRVGIENTESARTSHLNTSFLDIISPSPAPGISPTCFRARIYHDREAHLIQTALADKSLHGTSRDSLSIALATYKRDFQAKPIHTTTIRNLITRFPPLSSTIRLLKKWVSSHLLLHEHIPEEILELVAAHIFLQPAPWSAPGSVTTAFLRCLHFLARWDWAYSPLIIDLSVSQDSLTAAQAVEIQNRFEAWRKLDPQMNTVVWFVGTNIDTSGTVWTVNGHPPRVVAGRLSALARAALDRVESNGTGMTEDHWRGLFESPLRDFDFLIYLKHSVARGIEPAKGKARAKVKSDATHGEGEFKNLQIAESMDVGSIGYNPVELYLRDLNHAFGSAALFFYDQYGGQVIAGLWKPNVLGRKEWRVRLGWSSVPVNSDGDAEEGKDMCVFNRDGVLAEMARLGEGIARKIKVKE</sequence>
<evidence type="ECO:0000313" key="14">
    <source>
        <dbReference type="Proteomes" id="UP000053789"/>
    </source>
</evidence>
<dbReference type="Gene3D" id="1.10.1410.10">
    <property type="match status" value="1"/>
</dbReference>
<evidence type="ECO:0000256" key="2">
    <source>
        <dbReference type="ARBA" id="ARBA00006674"/>
    </source>
</evidence>
<keyword evidence="14" id="KW-1185">Reference proteome</keyword>
<feature type="domain" description="Nrap protein" evidence="12">
    <location>
        <begin position="999"/>
        <end position="1144"/>
    </location>
</feature>
<dbReference type="EMBL" id="KN847004">
    <property type="protein sequence ID" value="KIW87361.1"/>
    <property type="molecule type" value="Genomic_DNA"/>
</dbReference>
<dbReference type="Pfam" id="PF03813">
    <property type="entry name" value="Nrap"/>
    <property type="match status" value="1"/>
</dbReference>
<protein>
    <recommendedName>
        <fullName evidence="5">U3 small nucleolar RNA-associated protein 22</fullName>
    </recommendedName>
</protein>
<evidence type="ECO:0000259" key="7">
    <source>
        <dbReference type="Pfam" id="PF03813"/>
    </source>
</evidence>
<feature type="domain" description="Nrap protein" evidence="7">
    <location>
        <begin position="185"/>
        <end position="316"/>
    </location>
</feature>
<organism evidence="13 14">
    <name type="scientific">Cladophialophora bantiana (strain ATCC 10958 / CBS 173.52 / CDC B-1940 / NIH 8579)</name>
    <name type="common">Xylohypha bantiana</name>
    <dbReference type="NCBI Taxonomy" id="1442370"/>
    <lineage>
        <taxon>Eukaryota</taxon>
        <taxon>Fungi</taxon>
        <taxon>Dikarya</taxon>
        <taxon>Ascomycota</taxon>
        <taxon>Pezizomycotina</taxon>
        <taxon>Eurotiomycetes</taxon>
        <taxon>Chaetothyriomycetidae</taxon>
        <taxon>Chaetothyriales</taxon>
        <taxon>Herpotrichiellaceae</taxon>
        <taxon>Cladophialophora</taxon>
    </lineage>
</organism>
<dbReference type="GO" id="GO:0003723">
    <property type="term" value="F:RNA binding"/>
    <property type="evidence" value="ECO:0007669"/>
    <property type="project" value="UniProtKB-KW"/>
</dbReference>
<evidence type="ECO:0000256" key="1">
    <source>
        <dbReference type="ARBA" id="ARBA00004604"/>
    </source>
</evidence>
<dbReference type="Proteomes" id="UP000053789">
    <property type="component" value="Unassembled WGS sequence"/>
</dbReference>
<dbReference type="GeneID" id="27704925"/>
<name>A0A0D2EB41_CLAB1</name>
<dbReference type="PANTHER" id="PTHR17972:SF0">
    <property type="entry name" value="NUCLEOLAR PROTEIN 6"/>
    <property type="match status" value="1"/>
</dbReference>
<evidence type="ECO:0000259" key="9">
    <source>
        <dbReference type="Pfam" id="PF17404"/>
    </source>
</evidence>
<dbReference type="Pfam" id="PF17405">
    <property type="entry name" value="Nrap_D4"/>
    <property type="match status" value="1"/>
</dbReference>
<comment type="similarity">
    <text evidence="2 5">Belongs to the NRAP family.</text>
</comment>
<keyword evidence="3 5" id="KW-0694">RNA-binding</keyword>
<dbReference type="GO" id="GO:0006364">
    <property type="term" value="P:rRNA processing"/>
    <property type="evidence" value="ECO:0007669"/>
    <property type="project" value="UniProtKB-KW"/>
</dbReference>
<evidence type="ECO:0000313" key="13">
    <source>
        <dbReference type="EMBL" id="KIW87361.1"/>
    </source>
</evidence>
<feature type="domain" description="Nrap protein" evidence="11">
    <location>
        <begin position="833"/>
        <end position="987"/>
    </location>
</feature>
<dbReference type="HOGENOM" id="CLU_003502_1_0_1"/>
<reference evidence="13" key="1">
    <citation type="submission" date="2015-01" db="EMBL/GenBank/DDBJ databases">
        <title>The Genome Sequence of Cladophialophora bantiana CBS 173.52.</title>
        <authorList>
            <consortium name="The Broad Institute Genomics Platform"/>
            <person name="Cuomo C."/>
            <person name="de Hoog S."/>
            <person name="Gorbushina A."/>
            <person name="Stielow B."/>
            <person name="Teixiera M."/>
            <person name="Abouelleil A."/>
            <person name="Chapman S.B."/>
            <person name="Priest M."/>
            <person name="Young S.K."/>
            <person name="Wortman J."/>
            <person name="Nusbaum C."/>
            <person name="Birren B."/>
        </authorList>
    </citation>
    <scope>NUCLEOTIDE SEQUENCE [LARGE SCALE GENOMIC DNA]</scope>
    <source>
        <strain evidence="13">CBS 173.52</strain>
    </source>
</reference>
<dbReference type="AlphaFoldDB" id="A0A0D2EB41"/>
<dbReference type="VEuPathDB" id="FungiDB:Z519_11997"/>
<dbReference type="GO" id="GO:0032040">
    <property type="term" value="C:small-subunit processome"/>
    <property type="evidence" value="ECO:0007669"/>
    <property type="project" value="TreeGrafter"/>
</dbReference>
<feature type="region of interest" description="Disordered" evidence="6">
    <location>
        <begin position="1"/>
        <end position="70"/>
    </location>
</feature>
<dbReference type="InterPro" id="IPR035370">
    <property type="entry name" value="Nrap_D5"/>
</dbReference>
<evidence type="ECO:0000259" key="12">
    <source>
        <dbReference type="Pfam" id="PF17407"/>
    </source>
</evidence>
<evidence type="ECO:0000259" key="8">
    <source>
        <dbReference type="Pfam" id="PF17403"/>
    </source>
</evidence>
<feature type="domain" description="Nrap protein" evidence="8">
    <location>
        <begin position="324"/>
        <end position="463"/>
    </location>
</feature>
<evidence type="ECO:0000259" key="11">
    <source>
        <dbReference type="Pfam" id="PF17406"/>
    </source>
</evidence>
<keyword evidence="5" id="KW-0687">Ribonucleoprotein</keyword>
<dbReference type="Gene3D" id="3.30.70.3030">
    <property type="match status" value="1"/>
</dbReference>
<accession>A0A0D2EB41</accession>
<evidence type="ECO:0000256" key="4">
    <source>
        <dbReference type="ARBA" id="ARBA00023242"/>
    </source>
</evidence>
<dbReference type="Pfam" id="PF17403">
    <property type="entry name" value="Nrap_D2"/>
    <property type="match status" value="1"/>
</dbReference>